<name>A0A0F8YUV2_9ZZZZ</name>
<protein>
    <submittedName>
        <fullName evidence="1">Uncharacterized protein</fullName>
    </submittedName>
</protein>
<proteinExistence type="predicted"/>
<dbReference type="InterPro" id="IPR029058">
    <property type="entry name" value="AB_hydrolase_fold"/>
</dbReference>
<dbReference type="AlphaFoldDB" id="A0A0F8YUV2"/>
<organism evidence="1">
    <name type="scientific">marine sediment metagenome</name>
    <dbReference type="NCBI Taxonomy" id="412755"/>
    <lineage>
        <taxon>unclassified sequences</taxon>
        <taxon>metagenomes</taxon>
        <taxon>ecological metagenomes</taxon>
    </lineage>
</organism>
<reference evidence="1" key="1">
    <citation type="journal article" date="2015" name="Nature">
        <title>Complex archaea that bridge the gap between prokaryotes and eukaryotes.</title>
        <authorList>
            <person name="Spang A."/>
            <person name="Saw J.H."/>
            <person name="Jorgensen S.L."/>
            <person name="Zaremba-Niedzwiedzka K."/>
            <person name="Martijn J."/>
            <person name="Lind A.E."/>
            <person name="van Eijk R."/>
            <person name="Schleper C."/>
            <person name="Guy L."/>
            <person name="Ettema T.J."/>
        </authorList>
    </citation>
    <scope>NUCLEOTIDE SEQUENCE</scope>
</reference>
<dbReference type="EMBL" id="LAZR01051406">
    <property type="protein sequence ID" value="KKK85227.1"/>
    <property type="molecule type" value="Genomic_DNA"/>
</dbReference>
<sequence>MRHQEGYLKEVRDYNIYYQHWLPEGKVKAILLVVHGLADSIQDFQIKNEFGTYSDFWFTEIKVYF</sequence>
<evidence type="ECO:0000313" key="1">
    <source>
        <dbReference type="EMBL" id="KKK85227.1"/>
    </source>
</evidence>
<comment type="caution">
    <text evidence="1">The sequence shown here is derived from an EMBL/GenBank/DDBJ whole genome shotgun (WGS) entry which is preliminary data.</text>
</comment>
<gene>
    <name evidence="1" type="ORF">LCGC14_2775420</name>
</gene>
<dbReference type="Gene3D" id="3.40.50.1820">
    <property type="entry name" value="alpha/beta hydrolase"/>
    <property type="match status" value="1"/>
</dbReference>
<accession>A0A0F8YUV2</accession>